<evidence type="ECO:0000313" key="2">
    <source>
        <dbReference type="EMBL" id="SEA85109.1"/>
    </source>
</evidence>
<dbReference type="AlphaFoldDB" id="A0A1H4EJT0"/>
<keyword evidence="3" id="KW-1185">Reference proteome</keyword>
<dbReference type="InterPro" id="IPR024775">
    <property type="entry name" value="DinB-like"/>
</dbReference>
<dbReference type="Proteomes" id="UP000198850">
    <property type="component" value="Unassembled WGS sequence"/>
</dbReference>
<dbReference type="STRING" id="425514.SAMN05443550_1065"/>
<dbReference type="OrthoDB" id="9798830at2"/>
<name>A0A1H4EJT0_9SPHI</name>
<accession>A0A1H4EJT0</accession>
<dbReference type="InterPro" id="IPR034660">
    <property type="entry name" value="DinB/YfiT-like"/>
</dbReference>
<organism evidence="2 3">
    <name type="scientific">Pedobacter hartonius</name>
    <dbReference type="NCBI Taxonomy" id="425514"/>
    <lineage>
        <taxon>Bacteria</taxon>
        <taxon>Pseudomonadati</taxon>
        <taxon>Bacteroidota</taxon>
        <taxon>Sphingobacteriia</taxon>
        <taxon>Sphingobacteriales</taxon>
        <taxon>Sphingobacteriaceae</taxon>
        <taxon>Pedobacter</taxon>
    </lineage>
</organism>
<dbReference type="EMBL" id="FNRA01000006">
    <property type="protein sequence ID" value="SEA85109.1"/>
    <property type="molecule type" value="Genomic_DNA"/>
</dbReference>
<dbReference type="Gene3D" id="1.20.120.450">
    <property type="entry name" value="dinb family like domain"/>
    <property type="match status" value="1"/>
</dbReference>
<gene>
    <name evidence="2" type="ORF">SAMN05443550_1065</name>
</gene>
<dbReference type="Pfam" id="PF12867">
    <property type="entry name" value="DinB_2"/>
    <property type="match status" value="1"/>
</dbReference>
<reference evidence="2 3" key="1">
    <citation type="submission" date="2016-10" db="EMBL/GenBank/DDBJ databases">
        <authorList>
            <person name="de Groot N.N."/>
        </authorList>
    </citation>
    <scope>NUCLEOTIDE SEQUENCE [LARGE SCALE GENOMIC DNA]</scope>
    <source>
        <strain evidence="2 3">DSM 19033</strain>
    </source>
</reference>
<dbReference type="RefSeq" id="WP_090556899.1">
    <property type="nucleotide sequence ID" value="NZ_FNRA01000006.1"/>
</dbReference>
<evidence type="ECO:0000259" key="1">
    <source>
        <dbReference type="Pfam" id="PF12867"/>
    </source>
</evidence>
<dbReference type="SUPFAM" id="SSF109854">
    <property type="entry name" value="DinB/YfiT-like putative metalloenzymes"/>
    <property type="match status" value="1"/>
</dbReference>
<proteinExistence type="predicted"/>
<evidence type="ECO:0000313" key="3">
    <source>
        <dbReference type="Proteomes" id="UP000198850"/>
    </source>
</evidence>
<feature type="domain" description="DinB-like" evidence="1">
    <location>
        <begin position="24"/>
        <end position="149"/>
    </location>
</feature>
<protein>
    <submittedName>
        <fullName evidence="2">DinB superfamily protein</fullName>
    </submittedName>
</protein>
<sequence>MNNDNRNFVVKELVSLIEAGNAHASFEQSVAEVSIDLITVVPEHLPYSIWQMTEHMRIAQWDIVEFCLGSDHPLLKWPDDYWPAAGEEIGKDKWEITLESIRKDRERFIDLLKDEKNDLYHPFAHGEGQSLFREAVVIADHNSYHIGQLVLLRRLLGDWKW</sequence>